<dbReference type="NCBIfam" id="TIGR01614">
    <property type="entry name" value="PME_inhib"/>
    <property type="match status" value="1"/>
</dbReference>
<dbReference type="PANTHER" id="PTHR31080:SF87">
    <property type="entry name" value="PECTINESTERASE INHIBITOR 7"/>
    <property type="match status" value="1"/>
</dbReference>
<dbReference type="InterPro" id="IPR006501">
    <property type="entry name" value="Pectinesterase_inhib_dom"/>
</dbReference>
<dbReference type="Pfam" id="PF04043">
    <property type="entry name" value="PMEI"/>
    <property type="match status" value="1"/>
</dbReference>
<organism evidence="4 5">
    <name type="scientific">Quillaja saponaria</name>
    <name type="common">Soap bark tree</name>
    <dbReference type="NCBI Taxonomy" id="32244"/>
    <lineage>
        <taxon>Eukaryota</taxon>
        <taxon>Viridiplantae</taxon>
        <taxon>Streptophyta</taxon>
        <taxon>Embryophyta</taxon>
        <taxon>Tracheophyta</taxon>
        <taxon>Spermatophyta</taxon>
        <taxon>Magnoliopsida</taxon>
        <taxon>eudicotyledons</taxon>
        <taxon>Gunneridae</taxon>
        <taxon>Pentapetalae</taxon>
        <taxon>rosids</taxon>
        <taxon>fabids</taxon>
        <taxon>Fabales</taxon>
        <taxon>Quillajaceae</taxon>
        <taxon>Quillaja</taxon>
    </lineage>
</organism>
<evidence type="ECO:0000313" key="5">
    <source>
        <dbReference type="Proteomes" id="UP001163823"/>
    </source>
</evidence>
<dbReference type="CDD" id="cd15798">
    <property type="entry name" value="PMEI-like_3"/>
    <property type="match status" value="1"/>
</dbReference>
<evidence type="ECO:0000313" key="4">
    <source>
        <dbReference type="EMBL" id="KAJ7949596.1"/>
    </source>
</evidence>
<keyword evidence="5" id="KW-1185">Reference proteome</keyword>
<sequence>MPLYKFGPISSKLSQPISSTTTSQFAQLLSNPAEMAKYSLVFFLLSTLCVAGITNFASAAAASNLIKSSCSTTKYPALCVQSLSKYANTIQNPQQLAQTALSVSLDRAVSTKTFVTRLTKFKGLKAREHEAVKDCLDEVSDSVDRLTRSIQELKQCSSAKGQDFTWHISNVETWVSSALTDDTTCVDEFAGKALNGKIKGSIRPRMVNVGQVTSNALSLINKYASEH</sequence>
<reference evidence="4" key="1">
    <citation type="journal article" date="2023" name="Science">
        <title>Elucidation of the pathway for biosynthesis of saponin adjuvants from the soapbark tree.</title>
        <authorList>
            <person name="Reed J."/>
            <person name="Orme A."/>
            <person name="El-Demerdash A."/>
            <person name="Owen C."/>
            <person name="Martin L.B.B."/>
            <person name="Misra R.C."/>
            <person name="Kikuchi S."/>
            <person name="Rejzek M."/>
            <person name="Martin A.C."/>
            <person name="Harkess A."/>
            <person name="Leebens-Mack J."/>
            <person name="Louveau T."/>
            <person name="Stephenson M.J."/>
            <person name="Osbourn A."/>
        </authorList>
    </citation>
    <scope>NUCLEOTIDE SEQUENCE</scope>
    <source>
        <strain evidence="4">S10</strain>
    </source>
</reference>
<name>A0AAD7L192_QUISA</name>
<dbReference type="PANTHER" id="PTHR31080">
    <property type="entry name" value="PECTINESTERASE INHIBITOR-LIKE"/>
    <property type="match status" value="1"/>
</dbReference>
<dbReference type="InterPro" id="IPR051955">
    <property type="entry name" value="PME_Inhibitor"/>
</dbReference>
<dbReference type="KEGG" id="qsa:O6P43_029914"/>
<dbReference type="Gene3D" id="1.20.140.40">
    <property type="entry name" value="Invertase/pectin methylesterase inhibitor family protein"/>
    <property type="match status" value="1"/>
</dbReference>
<dbReference type="Proteomes" id="UP001163823">
    <property type="component" value="Chromosome 12"/>
</dbReference>
<dbReference type="EMBL" id="JARAOO010000012">
    <property type="protein sequence ID" value="KAJ7949596.1"/>
    <property type="molecule type" value="Genomic_DNA"/>
</dbReference>
<dbReference type="SMART" id="SM00856">
    <property type="entry name" value="PMEI"/>
    <property type="match status" value="1"/>
</dbReference>
<keyword evidence="1" id="KW-0732">Signal</keyword>
<dbReference type="FunFam" id="1.20.140.40:FF:000005">
    <property type="entry name" value="Pectin methylesterase inhibitor 1"/>
    <property type="match status" value="1"/>
</dbReference>
<evidence type="ECO:0000256" key="1">
    <source>
        <dbReference type="ARBA" id="ARBA00022729"/>
    </source>
</evidence>
<dbReference type="InterPro" id="IPR035513">
    <property type="entry name" value="Invertase/methylesterase_inhib"/>
</dbReference>
<accession>A0AAD7L192</accession>
<protein>
    <submittedName>
        <fullName evidence="4">21 kDa protein</fullName>
    </submittedName>
</protein>
<comment type="caution">
    <text evidence="4">The sequence shown here is derived from an EMBL/GenBank/DDBJ whole genome shotgun (WGS) entry which is preliminary data.</text>
</comment>
<dbReference type="AlphaFoldDB" id="A0AAD7L192"/>
<proteinExistence type="inferred from homology"/>
<dbReference type="SUPFAM" id="SSF101148">
    <property type="entry name" value="Plant invertase/pectin methylesterase inhibitor"/>
    <property type="match status" value="1"/>
</dbReference>
<comment type="similarity">
    <text evidence="2">Belongs to the PMEI family.</text>
</comment>
<gene>
    <name evidence="4" type="ORF">O6P43_029914</name>
</gene>
<evidence type="ECO:0000256" key="2">
    <source>
        <dbReference type="ARBA" id="ARBA00038471"/>
    </source>
</evidence>
<feature type="domain" description="Pectinesterase inhibitor" evidence="3">
    <location>
        <begin position="61"/>
        <end position="219"/>
    </location>
</feature>
<dbReference type="GO" id="GO:0046910">
    <property type="term" value="F:pectinesterase inhibitor activity"/>
    <property type="evidence" value="ECO:0007669"/>
    <property type="project" value="UniProtKB-ARBA"/>
</dbReference>
<evidence type="ECO:0000259" key="3">
    <source>
        <dbReference type="SMART" id="SM00856"/>
    </source>
</evidence>